<dbReference type="Proteomes" id="UP000495940">
    <property type="component" value="Chromosome"/>
</dbReference>
<reference evidence="1 2" key="1">
    <citation type="submission" date="2017-06" db="EMBL/GenBank/DDBJ databases">
        <title>Complete Genome Sequence of Streptomyces hawaiiensis NRRL 15010 and insights into acyldepsipeptides biosynthesis.</title>
        <authorList>
            <person name="Mariita R.M."/>
            <person name="Sello J.K."/>
        </authorList>
    </citation>
    <scope>NUCLEOTIDE SEQUENCE [LARGE SCALE GENOMIC DNA]</scope>
    <source>
        <strain evidence="1 2">ATCC 12236</strain>
    </source>
</reference>
<gene>
    <name evidence="1" type="ORF">CEB94_40060</name>
</gene>
<proteinExistence type="predicted"/>
<accession>A0A6G5RRS8</accession>
<dbReference type="EMBL" id="CP021978">
    <property type="protein sequence ID" value="QCD60262.1"/>
    <property type="molecule type" value="Genomic_DNA"/>
</dbReference>
<dbReference type="AlphaFoldDB" id="A0A6G5RRS8"/>
<evidence type="ECO:0000313" key="1">
    <source>
        <dbReference type="EMBL" id="QCD60262.1"/>
    </source>
</evidence>
<protein>
    <submittedName>
        <fullName evidence="1">Uncharacterized protein</fullName>
    </submittedName>
</protein>
<sequence>MLVITVHPFSLAAATDSAGLPGSAGETREPGAAGLLLGHGLVLLLVLRRGLLGLAFGGDGPLLAGVAQVLVGLPWGAQWVRSIAFHLVLRRNSLA</sequence>
<dbReference type="KEGG" id="shaw:CEB94_40060"/>
<evidence type="ECO:0000313" key="2">
    <source>
        <dbReference type="Proteomes" id="UP000495940"/>
    </source>
</evidence>
<name>A0A6G5RRS8_9ACTN</name>
<keyword evidence="2" id="KW-1185">Reference proteome</keyword>
<organism evidence="1 2">
    <name type="scientific">Streptomyces hawaiiensis</name>
    <dbReference type="NCBI Taxonomy" id="67305"/>
    <lineage>
        <taxon>Bacteria</taxon>
        <taxon>Bacillati</taxon>
        <taxon>Actinomycetota</taxon>
        <taxon>Actinomycetes</taxon>
        <taxon>Kitasatosporales</taxon>
        <taxon>Streptomycetaceae</taxon>
        <taxon>Streptomyces</taxon>
    </lineage>
</organism>